<dbReference type="Pfam" id="PF16495">
    <property type="entry name" value="SWIRM-assoc_1"/>
    <property type="match status" value="1"/>
</dbReference>
<dbReference type="Proteomes" id="UP001221413">
    <property type="component" value="Unassembled WGS sequence"/>
</dbReference>
<feature type="compositionally biased region" description="Acidic residues" evidence="6">
    <location>
        <begin position="46"/>
        <end position="55"/>
    </location>
</feature>
<dbReference type="PROSITE" id="PS51294">
    <property type="entry name" value="HTH_MYB"/>
    <property type="match status" value="1"/>
</dbReference>
<feature type="domain" description="SWIRM" evidence="8">
    <location>
        <begin position="139"/>
        <end position="236"/>
    </location>
</feature>
<dbReference type="GO" id="GO:0003677">
    <property type="term" value="F:DNA binding"/>
    <property type="evidence" value="ECO:0007669"/>
    <property type="project" value="UniProtKB-KW"/>
</dbReference>
<evidence type="ECO:0000259" key="8">
    <source>
        <dbReference type="PROSITE" id="PS50934"/>
    </source>
</evidence>
<evidence type="ECO:0000256" key="2">
    <source>
        <dbReference type="ARBA" id="ARBA00023125"/>
    </source>
</evidence>
<dbReference type="GO" id="GO:0042393">
    <property type="term" value="F:histone binding"/>
    <property type="evidence" value="ECO:0007669"/>
    <property type="project" value="TreeGrafter"/>
</dbReference>
<evidence type="ECO:0000259" key="9">
    <source>
        <dbReference type="PROSITE" id="PS51293"/>
    </source>
</evidence>
<accession>A0AAD6NG24</accession>
<dbReference type="PROSITE" id="PS51293">
    <property type="entry name" value="SANT"/>
    <property type="match status" value="1"/>
</dbReference>
<sequence>MDDSLDYGAGSPATSGTPNPLANLDRLASHSPLPGETETSTPNLGDDNDDDDDKEGDVSMLESSENVDPKPKQEKGSANGSPSAHEDNAEDGGEGDDEDEVMQGMDNADGKSTANGDKSGEAETSAAAKSNLVEQTYMIVVPSYSTWFDMNAIADIERKALPEFFSNRNRSKTPSVYKDYRDFMINTYRMNPGEFLTVTACRRNLTGDACTIMRVHRFLEQWGLINYQVDPERRPNSIGPPFTGHFRLSADTARGLQPFQPGPGSQLSAEGKPLVASEKAVASSATPKPEAKATVSKNLYEGSGKEVAESSKANGHAEDPEKKQRLCYSCGVDCSRVRYFTPKSKKIELCPNCFLEGRFPQSYSSSDFTRDDDVNYQAVDRDSPWTDEETILLLDAIELYKGDWNKVAEHVGSRTREQCVVHFLQMPIEDKYLEEKPEQLGPLQYDRIPFTQADNPIVSVIAFLASLVDPDVAAAAAQSSTEQMIQGLRKRLEIEAAKITSADSDNKVAEPAEGESETALVATKPKDSGDISKSDMDLDEPITGTEVVRQKPKAGAFDQMAGVGVGVVAARAAGLAANEEREVTRLVSETISANLRKMDMKLTHFEELERLLHAERKELEKQKQQLFLERLAMKKQVAKAGEMLRKAQALSGEQTLKAVEQFANMNFGAAPGGTIDGSRMLIVPPNSEITSALSGPGSIPPSQMEGSGYVAFEA</sequence>
<evidence type="ECO:0000256" key="6">
    <source>
        <dbReference type="SAM" id="MobiDB-lite"/>
    </source>
</evidence>
<dbReference type="SMART" id="SM00717">
    <property type="entry name" value="SANT"/>
    <property type="match status" value="1"/>
</dbReference>
<dbReference type="Gene3D" id="1.10.10.60">
    <property type="entry name" value="Homeodomain-like"/>
    <property type="match status" value="1"/>
</dbReference>
<reference evidence="11" key="1">
    <citation type="submission" date="2023-01" db="EMBL/GenBank/DDBJ databases">
        <title>The chitinases involved in constricting ring structure development in the nematode-trapping fungus Drechslerella dactyloides.</title>
        <authorList>
            <person name="Wang R."/>
            <person name="Zhang L."/>
            <person name="Tang P."/>
            <person name="Li S."/>
            <person name="Liang L."/>
        </authorList>
    </citation>
    <scope>NUCLEOTIDE SEQUENCE</scope>
    <source>
        <strain evidence="11">YMF1.00031</strain>
    </source>
</reference>
<dbReference type="CDD" id="cd02336">
    <property type="entry name" value="ZZ_RSC8"/>
    <property type="match status" value="1"/>
</dbReference>
<dbReference type="PROSITE" id="PS50934">
    <property type="entry name" value="SWIRM"/>
    <property type="match status" value="1"/>
</dbReference>
<dbReference type="InterPro" id="IPR001005">
    <property type="entry name" value="SANT/Myb"/>
</dbReference>
<feature type="region of interest" description="Disordered" evidence="6">
    <location>
        <begin position="278"/>
        <end position="299"/>
    </location>
</feature>
<dbReference type="EMBL" id="JAQGDS010000011">
    <property type="protein sequence ID" value="KAJ6257035.1"/>
    <property type="molecule type" value="Genomic_DNA"/>
</dbReference>
<name>A0AAD6NG24_DREDA</name>
<dbReference type="FunFam" id="1.10.10.60:FF:000014">
    <property type="entry name" value="SWI/SNF complex subunit SMARCC2 isoform C"/>
    <property type="match status" value="1"/>
</dbReference>
<dbReference type="PANTHER" id="PTHR12802">
    <property type="entry name" value="SWI/SNF COMPLEX-RELATED"/>
    <property type="match status" value="1"/>
</dbReference>
<organism evidence="11 12">
    <name type="scientific">Drechslerella dactyloides</name>
    <name type="common">Nematode-trapping fungus</name>
    <name type="synonym">Arthrobotrys dactyloides</name>
    <dbReference type="NCBI Taxonomy" id="74499"/>
    <lineage>
        <taxon>Eukaryota</taxon>
        <taxon>Fungi</taxon>
        <taxon>Dikarya</taxon>
        <taxon>Ascomycota</taxon>
        <taxon>Pezizomycotina</taxon>
        <taxon>Orbiliomycetes</taxon>
        <taxon>Orbiliales</taxon>
        <taxon>Orbiliaceae</taxon>
        <taxon>Drechslerella</taxon>
    </lineage>
</organism>
<evidence type="ECO:0000259" key="10">
    <source>
        <dbReference type="PROSITE" id="PS51294"/>
    </source>
</evidence>
<evidence type="ECO:0000256" key="5">
    <source>
        <dbReference type="SAM" id="Coils"/>
    </source>
</evidence>
<keyword evidence="1" id="KW-0805">Transcription regulation</keyword>
<dbReference type="SUPFAM" id="SSF46689">
    <property type="entry name" value="Homeodomain-like"/>
    <property type="match status" value="2"/>
</dbReference>
<feature type="region of interest" description="Disordered" evidence="6">
    <location>
        <begin position="1"/>
        <end position="126"/>
    </location>
</feature>
<evidence type="ECO:0000313" key="11">
    <source>
        <dbReference type="EMBL" id="KAJ6257035.1"/>
    </source>
</evidence>
<dbReference type="AlphaFoldDB" id="A0AAD6NG24"/>
<proteinExistence type="predicted"/>
<keyword evidence="3" id="KW-0804">Transcription</keyword>
<feature type="domain" description="HTH myb-type" evidence="10">
    <location>
        <begin position="381"/>
        <end position="431"/>
    </location>
</feature>
<keyword evidence="2" id="KW-0238">DNA-binding</keyword>
<dbReference type="InterPro" id="IPR007526">
    <property type="entry name" value="SWIRM"/>
</dbReference>
<comment type="caution">
    <text evidence="11">The sequence shown here is derived from an EMBL/GenBank/DDBJ whole genome shotgun (WGS) entry which is preliminary data.</text>
</comment>
<protein>
    <submittedName>
        <fullName evidence="11">Uncharacterized protein</fullName>
    </submittedName>
</protein>
<feature type="region of interest" description="Disordered" evidence="6">
    <location>
        <begin position="502"/>
        <end position="538"/>
    </location>
</feature>
<dbReference type="InterPro" id="IPR041984">
    <property type="entry name" value="Rsc8/Ssr1/Ssr2_ZZ"/>
</dbReference>
<dbReference type="GO" id="GO:0045893">
    <property type="term" value="P:positive regulation of DNA-templated transcription"/>
    <property type="evidence" value="ECO:0007669"/>
    <property type="project" value="TreeGrafter"/>
</dbReference>
<feature type="coiled-coil region" evidence="5">
    <location>
        <begin position="605"/>
        <end position="636"/>
    </location>
</feature>
<dbReference type="GO" id="GO:0016514">
    <property type="term" value="C:SWI/SNF complex"/>
    <property type="evidence" value="ECO:0007669"/>
    <property type="project" value="TreeGrafter"/>
</dbReference>
<dbReference type="InterPro" id="IPR017930">
    <property type="entry name" value="Myb_dom"/>
</dbReference>
<feature type="domain" description="Myb-like" evidence="7">
    <location>
        <begin position="381"/>
        <end position="427"/>
    </location>
</feature>
<keyword evidence="12" id="KW-1185">Reference proteome</keyword>
<evidence type="ECO:0000256" key="4">
    <source>
        <dbReference type="ARBA" id="ARBA00023242"/>
    </source>
</evidence>
<dbReference type="Gene3D" id="1.10.10.10">
    <property type="entry name" value="Winged helix-like DNA-binding domain superfamily/Winged helix DNA-binding domain"/>
    <property type="match status" value="1"/>
</dbReference>
<dbReference type="PROSITE" id="PS50090">
    <property type="entry name" value="MYB_LIKE"/>
    <property type="match status" value="1"/>
</dbReference>
<evidence type="ECO:0000259" key="7">
    <source>
        <dbReference type="PROSITE" id="PS50090"/>
    </source>
</evidence>
<evidence type="ECO:0000256" key="3">
    <source>
        <dbReference type="ARBA" id="ARBA00023163"/>
    </source>
</evidence>
<keyword evidence="4" id="KW-0539">Nucleus</keyword>
<gene>
    <name evidence="11" type="ORF">Dda_7919</name>
</gene>
<feature type="compositionally biased region" description="Acidic residues" evidence="6">
    <location>
        <begin position="88"/>
        <end position="101"/>
    </location>
</feature>
<evidence type="ECO:0000313" key="12">
    <source>
        <dbReference type="Proteomes" id="UP001221413"/>
    </source>
</evidence>
<dbReference type="Pfam" id="PF04433">
    <property type="entry name" value="SWIRM"/>
    <property type="match status" value="1"/>
</dbReference>
<dbReference type="InterPro" id="IPR036388">
    <property type="entry name" value="WH-like_DNA-bd_sf"/>
</dbReference>
<dbReference type="FunFam" id="1.10.10.10:FF:000020">
    <property type="entry name" value="SWI/SNF complex subunit SMARCC2 isoform c"/>
    <property type="match status" value="1"/>
</dbReference>
<dbReference type="InterPro" id="IPR032451">
    <property type="entry name" value="SMARCC_C"/>
</dbReference>
<dbReference type="InterPro" id="IPR009057">
    <property type="entry name" value="Homeodomain-like_sf"/>
</dbReference>
<dbReference type="Pfam" id="PF00249">
    <property type="entry name" value="Myb_DNA-binding"/>
    <property type="match status" value="1"/>
</dbReference>
<dbReference type="GO" id="GO:0006338">
    <property type="term" value="P:chromatin remodeling"/>
    <property type="evidence" value="ECO:0007669"/>
    <property type="project" value="UniProtKB-ARBA"/>
</dbReference>
<keyword evidence="5" id="KW-0175">Coiled coil</keyword>
<feature type="region of interest" description="Disordered" evidence="6">
    <location>
        <begin position="254"/>
        <end position="273"/>
    </location>
</feature>
<feature type="domain" description="SANT" evidence="9">
    <location>
        <begin position="380"/>
        <end position="431"/>
    </location>
</feature>
<evidence type="ECO:0000256" key="1">
    <source>
        <dbReference type="ARBA" id="ARBA00023015"/>
    </source>
</evidence>
<dbReference type="InterPro" id="IPR017884">
    <property type="entry name" value="SANT_dom"/>
</dbReference>
<dbReference type="CDD" id="cd00167">
    <property type="entry name" value="SANT"/>
    <property type="match status" value="1"/>
</dbReference>
<feature type="compositionally biased region" description="Basic and acidic residues" evidence="6">
    <location>
        <begin position="524"/>
        <end position="536"/>
    </location>
</feature>
<dbReference type="PANTHER" id="PTHR12802:SF41">
    <property type="entry name" value="BRAHMA ASSOCIATED PROTEIN 155 KDA"/>
    <property type="match status" value="1"/>
</dbReference>